<evidence type="ECO:0000256" key="7">
    <source>
        <dbReference type="SAM" id="MobiDB-lite"/>
    </source>
</evidence>
<comment type="subcellular location">
    <subcellularLocation>
        <location evidence="1">Nucleus</location>
    </subcellularLocation>
</comment>
<keyword evidence="4" id="KW-0238">DNA-binding</keyword>
<organism evidence="9 10">
    <name type="scientific">Urochloa decumbens</name>
    <dbReference type="NCBI Taxonomy" id="240449"/>
    <lineage>
        <taxon>Eukaryota</taxon>
        <taxon>Viridiplantae</taxon>
        <taxon>Streptophyta</taxon>
        <taxon>Embryophyta</taxon>
        <taxon>Tracheophyta</taxon>
        <taxon>Spermatophyta</taxon>
        <taxon>Magnoliopsida</taxon>
        <taxon>Liliopsida</taxon>
        <taxon>Poales</taxon>
        <taxon>Poaceae</taxon>
        <taxon>PACMAD clade</taxon>
        <taxon>Panicoideae</taxon>
        <taxon>Panicodae</taxon>
        <taxon>Paniceae</taxon>
        <taxon>Melinidinae</taxon>
        <taxon>Urochloa</taxon>
    </lineage>
</organism>
<evidence type="ECO:0000256" key="6">
    <source>
        <dbReference type="ARBA" id="ARBA00023242"/>
    </source>
</evidence>
<keyword evidence="5" id="KW-0804">Transcription</keyword>
<proteinExistence type="inferred from homology"/>
<evidence type="ECO:0000313" key="10">
    <source>
        <dbReference type="Proteomes" id="UP001497457"/>
    </source>
</evidence>
<accession>A0ABC8VY82</accession>
<gene>
    <name evidence="9" type="ORF">URODEC1_LOCUS8050</name>
</gene>
<sequence length="257" mass="28580">MDMLTKALSRRSSTDMEAECTSYWCSVDTICEESEMIASLQSLLWSSSDVDLVPGLCSSDVPYSLPGGSPFCINENENSTLVSSTPNAVLDTLALAHGKKVGNKRKTGTDEEKNHGIEGNVAPSAPRAHKQSKPNSQSCYAKMRRERINARLRIPQELIPNGKKVDISTMLDEAVHYVKFLHMQIKVCVQSSLNSDGRECFRREKIQGILLLVDRPYFLPDLVDAQLLSSDEMWMYAPLAYDSVNIGMHLYSSSVPE</sequence>
<dbReference type="Proteomes" id="UP001497457">
    <property type="component" value="Chromosome 11b"/>
</dbReference>
<dbReference type="PANTHER" id="PTHR45914">
    <property type="entry name" value="TRANSCRIPTION FACTOR HEC3-RELATED"/>
    <property type="match status" value="1"/>
</dbReference>
<keyword evidence="6" id="KW-0539">Nucleus</keyword>
<dbReference type="PROSITE" id="PS50888">
    <property type="entry name" value="BHLH"/>
    <property type="match status" value="1"/>
</dbReference>
<dbReference type="InterPro" id="IPR011598">
    <property type="entry name" value="bHLH_dom"/>
</dbReference>
<evidence type="ECO:0000256" key="4">
    <source>
        <dbReference type="ARBA" id="ARBA00023125"/>
    </source>
</evidence>
<protein>
    <recommendedName>
        <fullName evidence="8">BHLH domain-containing protein</fullName>
    </recommendedName>
</protein>
<dbReference type="InterPro" id="IPR036638">
    <property type="entry name" value="HLH_DNA-bd_sf"/>
</dbReference>
<name>A0ABC8VY82_9POAL</name>
<feature type="domain" description="BHLH" evidence="8">
    <location>
        <begin position="132"/>
        <end position="181"/>
    </location>
</feature>
<keyword evidence="3" id="KW-0805">Transcription regulation</keyword>
<dbReference type="Pfam" id="PF00010">
    <property type="entry name" value="HLH"/>
    <property type="match status" value="1"/>
</dbReference>
<reference evidence="9" key="1">
    <citation type="submission" date="2024-10" db="EMBL/GenBank/DDBJ databases">
        <authorList>
            <person name="Ryan C."/>
        </authorList>
    </citation>
    <scope>NUCLEOTIDE SEQUENCE [LARGE SCALE GENOMIC DNA]</scope>
</reference>
<keyword evidence="10" id="KW-1185">Reference proteome</keyword>
<dbReference type="SMART" id="SM00353">
    <property type="entry name" value="HLH"/>
    <property type="match status" value="1"/>
</dbReference>
<evidence type="ECO:0000256" key="3">
    <source>
        <dbReference type="ARBA" id="ARBA00023015"/>
    </source>
</evidence>
<dbReference type="SUPFAM" id="SSF47459">
    <property type="entry name" value="HLH, helix-loop-helix DNA-binding domain"/>
    <property type="match status" value="1"/>
</dbReference>
<dbReference type="InterPro" id="IPR045843">
    <property type="entry name" value="IND-like"/>
</dbReference>
<dbReference type="GO" id="GO:0003677">
    <property type="term" value="F:DNA binding"/>
    <property type="evidence" value="ECO:0007669"/>
    <property type="project" value="UniProtKB-KW"/>
</dbReference>
<feature type="compositionally biased region" description="Basic and acidic residues" evidence="7">
    <location>
        <begin position="107"/>
        <end position="116"/>
    </location>
</feature>
<dbReference type="EMBL" id="OZ075121">
    <property type="protein sequence ID" value="CAL4899061.1"/>
    <property type="molecule type" value="Genomic_DNA"/>
</dbReference>
<dbReference type="FunFam" id="4.10.280.10:FF:000022">
    <property type="entry name" value="Basic helix-loop-helix transcription factor"/>
    <property type="match status" value="1"/>
</dbReference>
<dbReference type="PANTHER" id="PTHR45914:SF60">
    <property type="entry name" value="TRANSCRIPTION FACTOR RSL2-LIKE"/>
    <property type="match status" value="1"/>
</dbReference>
<evidence type="ECO:0000256" key="2">
    <source>
        <dbReference type="ARBA" id="ARBA00005510"/>
    </source>
</evidence>
<comment type="similarity">
    <text evidence="2">Belongs to the bHLH protein family.</text>
</comment>
<dbReference type="GO" id="GO:0006355">
    <property type="term" value="P:regulation of DNA-templated transcription"/>
    <property type="evidence" value="ECO:0007669"/>
    <property type="project" value="UniProtKB-ARBA"/>
</dbReference>
<dbReference type="AlphaFoldDB" id="A0ABC8VY82"/>
<evidence type="ECO:0000256" key="1">
    <source>
        <dbReference type="ARBA" id="ARBA00004123"/>
    </source>
</evidence>
<feature type="region of interest" description="Disordered" evidence="7">
    <location>
        <begin position="102"/>
        <end position="139"/>
    </location>
</feature>
<evidence type="ECO:0000256" key="5">
    <source>
        <dbReference type="ARBA" id="ARBA00023163"/>
    </source>
</evidence>
<dbReference type="GO" id="GO:0005634">
    <property type="term" value="C:nucleus"/>
    <property type="evidence" value="ECO:0007669"/>
    <property type="project" value="UniProtKB-SubCell"/>
</dbReference>
<evidence type="ECO:0000313" key="9">
    <source>
        <dbReference type="EMBL" id="CAL4899061.1"/>
    </source>
</evidence>
<dbReference type="Gene3D" id="4.10.280.10">
    <property type="entry name" value="Helix-loop-helix DNA-binding domain"/>
    <property type="match status" value="1"/>
</dbReference>
<evidence type="ECO:0000259" key="8">
    <source>
        <dbReference type="PROSITE" id="PS50888"/>
    </source>
</evidence>